<accession>A0ABW5Q9S5</accession>
<dbReference type="Gene3D" id="3.30.450.20">
    <property type="entry name" value="PAS domain"/>
    <property type="match status" value="2"/>
</dbReference>
<dbReference type="PROSITE" id="PS50112">
    <property type="entry name" value="PAS"/>
    <property type="match status" value="1"/>
</dbReference>
<dbReference type="EMBL" id="JBHUMZ010000019">
    <property type="protein sequence ID" value="MFD2638639.1"/>
    <property type="molecule type" value="Genomic_DNA"/>
</dbReference>
<dbReference type="PANTHER" id="PTHR43547">
    <property type="entry name" value="TWO-COMPONENT HISTIDINE KINASE"/>
    <property type="match status" value="1"/>
</dbReference>
<evidence type="ECO:0000256" key="10">
    <source>
        <dbReference type="ARBA" id="ARBA00022840"/>
    </source>
</evidence>
<keyword evidence="11 14" id="KW-1133">Transmembrane helix</keyword>
<dbReference type="EC" id="2.7.13.3" evidence="3"/>
<dbReference type="InterPro" id="IPR039506">
    <property type="entry name" value="SPOB_a"/>
</dbReference>
<evidence type="ECO:0000256" key="1">
    <source>
        <dbReference type="ARBA" id="ARBA00000085"/>
    </source>
</evidence>
<evidence type="ECO:0000256" key="6">
    <source>
        <dbReference type="ARBA" id="ARBA00022679"/>
    </source>
</evidence>
<dbReference type="Gene3D" id="1.10.287.130">
    <property type="match status" value="1"/>
</dbReference>
<dbReference type="InterPro" id="IPR016120">
    <property type="entry name" value="Sig_transdc_His_kin_SpoOB"/>
</dbReference>
<keyword evidence="18" id="KW-1185">Reference proteome</keyword>
<evidence type="ECO:0000256" key="13">
    <source>
        <dbReference type="ARBA" id="ARBA00023136"/>
    </source>
</evidence>
<evidence type="ECO:0000256" key="14">
    <source>
        <dbReference type="SAM" id="Phobius"/>
    </source>
</evidence>
<dbReference type="SUPFAM" id="SSF55890">
    <property type="entry name" value="Sporulation response regulatory protein Spo0B"/>
    <property type="match status" value="1"/>
</dbReference>
<evidence type="ECO:0000256" key="9">
    <source>
        <dbReference type="ARBA" id="ARBA00022777"/>
    </source>
</evidence>
<dbReference type="Gene3D" id="3.30.565.10">
    <property type="entry name" value="Histidine kinase-like ATPase, C-terminal domain"/>
    <property type="match status" value="1"/>
</dbReference>
<gene>
    <name evidence="17" type="ORF">ACFSW4_07180</name>
</gene>
<dbReference type="SUPFAM" id="SSF103190">
    <property type="entry name" value="Sensory domain-like"/>
    <property type="match status" value="1"/>
</dbReference>
<evidence type="ECO:0000259" key="15">
    <source>
        <dbReference type="PROSITE" id="PS50109"/>
    </source>
</evidence>
<dbReference type="InterPro" id="IPR035965">
    <property type="entry name" value="PAS-like_dom_sf"/>
</dbReference>
<evidence type="ECO:0000256" key="11">
    <source>
        <dbReference type="ARBA" id="ARBA00022989"/>
    </source>
</evidence>
<dbReference type="PRINTS" id="PR00344">
    <property type="entry name" value="BCTRLSENSOR"/>
</dbReference>
<evidence type="ECO:0000256" key="5">
    <source>
        <dbReference type="ARBA" id="ARBA00022553"/>
    </source>
</evidence>
<dbReference type="SUPFAM" id="SSF55785">
    <property type="entry name" value="PYP-like sensor domain (PAS domain)"/>
    <property type="match status" value="1"/>
</dbReference>
<dbReference type="Proteomes" id="UP001597452">
    <property type="component" value="Unassembled WGS sequence"/>
</dbReference>
<evidence type="ECO:0000256" key="8">
    <source>
        <dbReference type="ARBA" id="ARBA00022741"/>
    </source>
</evidence>
<dbReference type="Pfam" id="PF02518">
    <property type="entry name" value="HATPase_c"/>
    <property type="match status" value="1"/>
</dbReference>
<dbReference type="InterPro" id="IPR000014">
    <property type="entry name" value="PAS"/>
</dbReference>
<comment type="subcellular location">
    <subcellularLocation>
        <location evidence="2">Cell membrane</location>
        <topology evidence="2">Multi-pass membrane protein</topology>
    </subcellularLocation>
</comment>
<dbReference type="InterPro" id="IPR004358">
    <property type="entry name" value="Sig_transdc_His_kin-like_C"/>
</dbReference>
<dbReference type="GO" id="GO:0005524">
    <property type="term" value="F:ATP binding"/>
    <property type="evidence" value="ECO:0007669"/>
    <property type="project" value="UniProtKB-KW"/>
</dbReference>
<evidence type="ECO:0000313" key="18">
    <source>
        <dbReference type="Proteomes" id="UP001597452"/>
    </source>
</evidence>
<dbReference type="Pfam" id="PF13426">
    <property type="entry name" value="PAS_9"/>
    <property type="match status" value="1"/>
</dbReference>
<keyword evidence="10 17" id="KW-0067">ATP-binding</keyword>
<comment type="catalytic activity">
    <reaction evidence="1">
        <text>ATP + protein L-histidine = ADP + protein N-phospho-L-histidine.</text>
        <dbReference type="EC" id="2.7.13.3"/>
    </reaction>
</comment>
<dbReference type="RefSeq" id="WP_054752359.1">
    <property type="nucleotide sequence ID" value="NZ_JBHUMZ010000019.1"/>
</dbReference>
<feature type="domain" description="PAS" evidence="16">
    <location>
        <begin position="211"/>
        <end position="251"/>
    </location>
</feature>
<dbReference type="InterPro" id="IPR033463">
    <property type="entry name" value="sCache_3"/>
</dbReference>
<dbReference type="PROSITE" id="PS50109">
    <property type="entry name" value="HIS_KIN"/>
    <property type="match status" value="1"/>
</dbReference>
<dbReference type="Pfam" id="PF14689">
    <property type="entry name" value="SPOB_a"/>
    <property type="match status" value="1"/>
</dbReference>
<dbReference type="NCBIfam" id="TIGR00229">
    <property type="entry name" value="sensory_box"/>
    <property type="match status" value="1"/>
</dbReference>
<evidence type="ECO:0000256" key="12">
    <source>
        <dbReference type="ARBA" id="ARBA00023012"/>
    </source>
</evidence>
<evidence type="ECO:0000256" key="7">
    <source>
        <dbReference type="ARBA" id="ARBA00022692"/>
    </source>
</evidence>
<protein>
    <recommendedName>
        <fullName evidence="3">histidine kinase</fullName>
        <ecNumber evidence="3">2.7.13.3</ecNumber>
    </recommendedName>
</protein>
<feature type="transmembrane region" description="Helical" evidence="14">
    <location>
        <begin position="12"/>
        <end position="33"/>
    </location>
</feature>
<keyword evidence="12" id="KW-0902">Two-component regulatory system</keyword>
<comment type="caution">
    <text evidence="17">The sequence shown here is derived from an EMBL/GenBank/DDBJ whole genome shotgun (WGS) entry which is preliminary data.</text>
</comment>
<dbReference type="InterPro" id="IPR036890">
    <property type="entry name" value="HATPase_C_sf"/>
</dbReference>
<keyword evidence="7 14" id="KW-0812">Transmembrane</keyword>
<dbReference type="InterPro" id="IPR029151">
    <property type="entry name" value="Sensor-like_sf"/>
</dbReference>
<evidence type="ECO:0000256" key="3">
    <source>
        <dbReference type="ARBA" id="ARBA00012438"/>
    </source>
</evidence>
<reference evidence="18" key="1">
    <citation type="journal article" date="2019" name="Int. J. Syst. Evol. Microbiol.">
        <title>The Global Catalogue of Microorganisms (GCM) 10K type strain sequencing project: providing services to taxonomists for standard genome sequencing and annotation.</title>
        <authorList>
            <consortium name="The Broad Institute Genomics Platform"/>
            <consortium name="The Broad Institute Genome Sequencing Center for Infectious Disease"/>
            <person name="Wu L."/>
            <person name="Ma J."/>
        </authorList>
    </citation>
    <scope>NUCLEOTIDE SEQUENCE [LARGE SCALE GENOMIC DNA]</scope>
    <source>
        <strain evidence="18">TISTR 1571</strain>
    </source>
</reference>
<keyword evidence="4" id="KW-1003">Cell membrane</keyword>
<keyword evidence="8" id="KW-0547">Nucleotide-binding</keyword>
<sequence>MRHKFSLKTKIITMITTLLLFVTVVITGINGYIEWNQTKESMGQRALDVATSISLMPEVIDAFESENPSKVIQPIAERIREQVGAEFIVVGNKDSIRYSHPQEYKIGKRMVGGDNDQALIHGEYYQSEAIGSLGPSLRGKAPIFNEKGEVIGLVSVGFMLEDIKSTIFDRMQVLLISALIVLMLGSFGSVLLTRSIRNDILGLEPHEIVSLYRERKAVLRSVKEGIVAIDREGRITILNHSARQMLGLTEEAKYKHIDEVLPDTKMFKVLESGNSMIDDEMILRNRVVIVNRTPIYEQDGQVVGVVASFRDKTEIQEMLNALSEVKSYSEDLRAQTHEYTNKLYVISGMLQLGHYQEAIDLIQEEYKQHQHQTKKLFKYIEDESVQAILTGKIGKASEKKVDLVIDENSSLSKLPEWFNTSKMITILGNLIDNAFDAVKDRHNKQVTFFVTDLGNDIIFEVTDNGKGIPDAIQEQIFEKGFSTKQGTDRGYGLSIVEETVQELNGSIELQSSEEGTTFTVYLPKREEV</sequence>
<evidence type="ECO:0000313" key="17">
    <source>
        <dbReference type="EMBL" id="MFD2638639.1"/>
    </source>
</evidence>
<dbReference type="InterPro" id="IPR005467">
    <property type="entry name" value="His_kinase_dom"/>
</dbReference>
<dbReference type="Pfam" id="PF17203">
    <property type="entry name" value="sCache_3_2"/>
    <property type="match status" value="1"/>
</dbReference>
<dbReference type="CDD" id="cd00130">
    <property type="entry name" value="PAS"/>
    <property type="match status" value="1"/>
</dbReference>
<dbReference type="InterPro" id="IPR003594">
    <property type="entry name" value="HATPase_dom"/>
</dbReference>
<feature type="domain" description="Histidine kinase" evidence="15">
    <location>
        <begin position="334"/>
        <end position="526"/>
    </location>
</feature>
<dbReference type="SMART" id="SM00091">
    <property type="entry name" value="PAS"/>
    <property type="match status" value="1"/>
</dbReference>
<keyword evidence="5" id="KW-0597">Phosphoprotein</keyword>
<proteinExistence type="predicted"/>
<keyword evidence="9" id="KW-0418">Kinase</keyword>
<organism evidence="17 18">
    <name type="scientific">Piscibacillus salipiscarius</name>
    <dbReference type="NCBI Taxonomy" id="299480"/>
    <lineage>
        <taxon>Bacteria</taxon>
        <taxon>Bacillati</taxon>
        <taxon>Bacillota</taxon>
        <taxon>Bacilli</taxon>
        <taxon>Bacillales</taxon>
        <taxon>Bacillaceae</taxon>
        <taxon>Piscibacillus</taxon>
    </lineage>
</organism>
<evidence type="ECO:0000259" key="16">
    <source>
        <dbReference type="PROSITE" id="PS50112"/>
    </source>
</evidence>
<evidence type="ECO:0000256" key="4">
    <source>
        <dbReference type="ARBA" id="ARBA00022475"/>
    </source>
</evidence>
<feature type="transmembrane region" description="Helical" evidence="14">
    <location>
        <begin position="173"/>
        <end position="192"/>
    </location>
</feature>
<evidence type="ECO:0000256" key="2">
    <source>
        <dbReference type="ARBA" id="ARBA00004651"/>
    </source>
</evidence>
<dbReference type="SMART" id="SM00387">
    <property type="entry name" value="HATPase_c"/>
    <property type="match status" value="1"/>
</dbReference>
<keyword evidence="6" id="KW-0808">Transferase</keyword>
<dbReference type="PANTHER" id="PTHR43547:SF3">
    <property type="entry name" value="SENSOR PROTEIN CITS"/>
    <property type="match status" value="1"/>
</dbReference>
<dbReference type="CDD" id="cd16915">
    <property type="entry name" value="HATPase_DpiB-CitA-like"/>
    <property type="match status" value="1"/>
</dbReference>
<keyword evidence="13 14" id="KW-0472">Membrane</keyword>
<name>A0ABW5Q9S5_9BACI</name>
<dbReference type="SUPFAM" id="SSF55874">
    <property type="entry name" value="ATPase domain of HSP90 chaperone/DNA topoisomerase II/histidine kinase"/>
    <property type="match status" value="1"/>
</dbReference>